<name>A0A803LKZ6_CHEQI</name>
<dbReference type="Proteomes" id="UP000596660">
    <property type="component" value="Unplaced"/>
</dbReference>
<dbReference type="AlphaFoldDB" id="A0A803LKZ6"/>
<dbReference type="GO" id="GO:0004674">
    <property type="term" value="F:protein serine/threonine kinase activity"/>
    <property type="evidence" value="ECO:0007669"/>
    <property type="project" value="TreeGrafter"/>
</dbReference>
<evidence type="ECO:0000313" key="2">
    <source>
        <dbReference type="Proteomes" id="UP000596660"/>
    </source>
</evidence>
<dbReference type="PANTHER" id="PTHR33971">
    <property type="entry name" value="OS06G0232000 PROTEIN"/>
    <property type="match status" value="1"/>
</dbReference>
<proteinExistence type="predicted"/>
<protein>
    <submittedName>
        <fullName evidence="1">Uncharacterized protein</fullName>
    </submittedName>
</protein>
<dbReference type="OMA" id="ICYPPST"/>
<reference evidence="1" key="2">
    <citation type="submission" date="2021-03" db="UniProtKB">
        <authorList>
            <consortium name="EnsemblPlants"/>
        </authorList>
    </citation>
    <scope>IDENTIFICATION</scope>
</reference>
<dbReference type="InterPro" id="IPR038943">
    <property type="entry name" value="PLDrp1-like"/>
</dbReference>
<dbReference type="Gramene" id="AUR62014643-RA">
    <property type="protein sequence ID" value="AUR62014643-RA:cds"/>
    <property type="gene ID" value="AUR62014643"/>
</dbReference>
<dbReference type="PANTHER" id="PTHR33971:SF3">
    <property type="entry name" value="UBIQUITIN CARBOXYL-TERMINAL HYDROLASE 36"/>
    <property type="match status" value="1"/>
</dbReference>
<dbReference type="GO" id="GO:0070300">
    <property type="term" value="F:phosphatidic acid binding"/>
    <property type="evidence" value="ECO:0007669"/>
    <property type="project" value="InterPro"/>
</dbReference>
<dbReference type="EnsemblPlants" id="AUR62014643-RA">
    <property type="protein sequence ID" value="AUR62014643-RA:cds"/>
    <property type="gene ID" value="AUR62014643"/>
</dbReference>
<accession>A0A803LKZ6</accession>
<sequence length="338" mass="37920">MITKSRAKYVHHQYSDSEYYGNAYQQALTPSLVGYYYSNYNQPESVLTKDASLSESGEYYDHVTTHYAVFYNNNNTAAEAEEGTDAVSFDEKDWNPKPFHGGYDINEKYGKPLPPSEEICYPSSKPDSNNAQTLGDFSYGAVPSPYVNGVKNDVGGEEPSEIGPIVPLIDASHAKEAQDVESDAKPKDGSIVSEAIQEEKALDFEEGFEEEVEEEIEGGVVGDEGSKEEYGDQIRRQIPPGYGMEAIDLCEGVFGGYFPCLWKRNQRIYNHQRDGNDNMNDYDYCWKETAEYLFGNPNPYGGTMPEKGSYGDPVYSYHRHFPQQPLTEQVQYHGGNSS</sequence>
<evidence type="ECO:0000313" key="1">
    <source>
        <dbReference type="EnsemblPlants" id="AUR62014643-RA:cds"/>
    </source>
</evidence>
<organism evidence="1 2">
    <name type="scientific">Chenopodium quinoa</name>
    <name type="common">Quinoa</name>
    <dbReference type="NCBI Taxonomy" id="63459"/>
    <lineage>
        <taxon>Eukaryota</taxon>
        <taxon>Viridiplantae</taxon>
        <taxon>Streptophyta</taxon>
        <taxon>Embryophyta</taxon>
        <taxon>Tracheophyta</taxon>
        <taxon>Spermatophyta</taxon>
        <taxon>Magnoliopsida</taxon>
        <taxon>eudicotyledons</taxon>
        <taxon>Gunneridae</taxon>
        <taxon>Pentapetalae</taxon>
        <taxon>Caryophyllales</taxon>
        <taxon>Chenopodiaceae</taxon>
        <taxon>Chenopodioideae</taxon>
        <taxon>Atripliceae</taxon>
        <taxon>Chenopodium</taxon>
    </lineage>
</organism>
<reference evidence="1" key="1">
    <citation type="journal article" date="2017" name="Nature">
        <title>The genome of Chenopodium quinoa.</title>
        <authorList>
            <person name="Jarvis D.E."/>
            <person name="Ho Y.S."/>
            <person name="Lightfoot D.J."/>
            <person name="Schmoeckel S.M."/>
            <person name="Li B."/>
            <person name="Borm T.J.A."/>
            <person name="Ohyanagi H."/>
            <person name="Mineta K."/>
            <person name="Michell C.T."/>
            <person name="Saber N."/>
            <person name="Kharbatia N.M."/>
            <person name="Rupper R.R."/>
            <person name="Sharp A.R."/>
            <person name="Dally N."/>
            <person name="Boughton B.A."/>
            <person name="Woo Y.H."/>
            <person name="Gao G."/>
            <person name="Schijlen E.G.W.M."/>
            <person name="Guo X."/>
            <person name="Momin A.A."/>
            <person name="Negrao S."/>
            <person name="Al-Babili S."/>
            <person name="Gehring C."/>
            <person name="Roessner U."/>
            <person name="Jung C."/>
            <person name="Murphy K."/>
            <person name="Arold S.T."/>
            <person name="Gojobori T."/>
            <person name="van der Linden C.G."/>
            <person name="van Loo E.N."/>
            <person name="Jellen E.N."/>
            <person name="Maughan P.J."/>
            <person name="Tester M."/>
        </authorList>
    </citation>
    <scope>NUCLEOTIDE SEQUENCE [LARGE SCALE GENOMIC DNA]</scope>
    <source>
        <strain evidence="1">cv. PI 614886</strain>
    </source>
</reference>
<keyword evidence="2" id="KW-1185">Reference proteome</keyword>